<dbReference type="Pfam" id="PF03466">
    <property type="entry name" value="LysR_substrate"/>
    <property type="match status" value="1"/>
</dbReference>
<dbReference type="Proteomes" id="UP000241808">
    <property type="component" value="Unassembled WGS sequence"/>
</dbReference>
<reference evidence="6 7" key="1">
    <citation type="submission" date="2018-04" db="EMBL/GenBank/DDBJ databases">
        <title>Genomic Encyclopedia of Archaeal and Bacterial Type Strains, Phase II (KMG-II): from individual species to whole genera.</title>
        <authorList>
            <person name="Goeker M."/>
        </authorList>
    </citation>
    <scope>NUCLEOTIDE SEQUENCE [LARGE SCALE GENOMIC DNA]</scope>
    <source>
        <strain evidence="6 7">DSM 25521</strain>
    </source>
</reference>
<dbReference type="EMBL" id="PZZL01000016">
    <property type="protein sequence ID" value="PTM49911.1"/>
    <property type="molecule type" value="Genomic_DNA"/>
</dbReference>
<dbReference type="Gene3D" id="3.40.190.10">
    <property type="entry name" value="Periplasmic binding protein-like II"/>
    <property type="match status" value="2"/>
</dbReference>
<dbReference type="GO" id="GO:0003700">
    <property type="term" value="F:DNA-binding transcription factor activity"/>
    <property type="evidence" value="ECO:0007669"/>
    <property type="project" value="InterPro"/>
</dbReference>
<evidence type="ECO:0000259" key="5">
    <source>
        <dbReference type="PROSITE" id="PS50931"/>
    </source>
</evidence>
<dbReference type="PANTHER" id="PTHR30346">
    <property type="entry name" value="TRANSCRIPTIONAL DUAL REGULATOR HCAR-RELATED"/>
    <property type="match status" value="1"/>
</dbReference>
<dbReference type="Pfam" id="PF00126">
    <property type="entry name" value="HTH_1"/>
    <property type="match status" value="1"/>
</dbReference>
<dbReference type="InterPro" id="IPR000847">
    <property type="entry name" value="LysR_HTH_N"/>
</dbReference>
<gene>
    <name evidence="6" type="ORF">C8P69_11625</name>
</gene>
<proteinExistence type="inferred from homology"/>
<evidence type="ECO:0000313" key="7">
    <source>
        <dbReference type="Proteomes" id="UP000241808"/>
    </source>
</evidence>
<keyword evidence="4" id="KW-0804">Transcription</keyword>
<dbReference type="PRINTS" id="PR00039">
    <property type="entry name" value="HTHLYSR"/>
</dbReference>
<dbReference type="SUPFAM" id="SSF46785">
    <property type="entry name" value="Winged helix' DNA-binding domain"/>
    <property type="match status" value="1"/>
</dbReference>
<dbReference type="Gene3D" id="1.10.10.10">
    <property type="entry name" value="Winged helix-like DNA-binding domain superfamily/Winged helix DNA-binding domain"/>
    <property type="match status" value="1"/>
</dbReference>
<evidence type="ECO:0000256" key="2">
    <source>
        <dbReference type="ARBA" id="ARBA00023015"/>
    </source>
</evidence>
<feature type="domain" description="HTH lysR-type" evidence="5">
    <location>
        <begin position="15"/>
        <end position="72"/>
    </location>
</feature>
<dbReference type="AlphaFoldDB" id="A0A2T4YX34"/>
<dbReference type="GO" id="GO:0003677">
    <property type="term" value="F:DNA binding"/>
    <property type="evidence" value="ECO:0007669"/>
    <property type="project" value="UniProtKB-KW"/>
</dbReference>
<dbReference type="PANTHER" id="PTHR30346:SF30">
    <property type="entry name" value="SMALL NEUTRAL PROTEASE REGULATORY PROTEIN"/>
    <property type="match status" value="1"/>
</dbReference>
<evidence type="ECO:0000313" key="6">
    <source>
        <dbReference type="EMBL" id="PTM49911.1"/>
    </source>
</evidence>
<evidence type="ECO:0000256" key="4">
    <source>
        <dbReference type="ARBA" id="ARBA00023163"/>
    </source>
</evidence>
<name>A0A2T4YX34_9HYPH</name>
<dbReference type="InterPro" id="IPR036390">
    <property type="entry name" value="WH_DNA-bd_sf"/>
</dbReference>
<protein>
    <submittedName>
        <fullName evidence="6">LysR family transcriptional regulator</fullName>
    </submittedName>
</protein>
<comment type="caution">
    <text evidence="6">The sequence shown here is derived from an EMBL/GenBank/DDBJ whole genome shotgun (WGS) entry which is preliminary data.</text>
</comment>
<comment type="similarity">
    <text evidence="1">Belongs to the LysR transcriptional regulatory family.</text>
</comment>
<organism evidence="6 7">
    <name type="scientific">Phreatobacter oligotrophus</name>
    <dbReference type="NCBI Taxonomy" id="1122261"/>
    <lineage>
        <taxon>Bacteria</taxon>
        <taxon>Pseudomonadati</taxon>
        <taxon>Pseudomonadota</taxon>
        <taxon>Alphaproteobacteria</taxon>
        <taxon>Hyphomicrobiales</taxon>
        <taxon>Phreatobacteraceae</taxon>
        <taxon>Phreatobacter</taxon>
    </lineage>
</organism>
<accession>A0A2T4YX34</accession>
<evidence type="ECO:0000256" key="1">
    <source>
        <dbReference type="ARBA" id="ARBA00009437"/>
    </source>
</evidence>
<keyword evidence="2" id="KW-0805">Transcription regulation</keyword>
<dbReference type="SUPFAM" id="SSF53850">
    <property type="entry name" value="Periplasmic binding protein-like II"/>
    <property type="match status" value="1"/>
</dbReference>
<sequence>MDFGDIDTGSGMDWLDHHLLRQFLVVAEEGQVSRAATRLGIEQPPLSRALQKLEVRVGARLLARRPRGVELTEAGRVFRDGALRLLADADRLGETTRQTARGERGRLIIGVTATSALHPAVQDRLGRFRESYPDIALTLQEGQSAPLVDALRGAMLDAAFLWTPPADGLSTCDMTSESLVAAVPEAVARRLGAGPIRISVLADATFIVYGRRDGFGLFAATIAACHRAGFAPRFGAEAARLSAAIAMVGLGLGVVLLPQTLRMIAHPGVVYIPFVTEEDLTTELRLVMPLQAGGEAAAKFQAFIKTLANR</sequence>
<keyword evidence="7" id="KW-1185">Reference proteome</keyword>
<dbReference type="InterPro" id="IPR036388">
    <property type="entry name" value="WH-like_DNA-bd_sf"/>
</dbReference>
<evidence type="ECO:0000256" key="3">
    <source>
        <dbReference type="ARBA" id="ARBA00023125"/>
    </source>
</evidence>
<dbReference type="InterPro" id="IPR005119">
    <property type="entry name" value="LysR_subst-bd"/>
</dbReference>
<dbReference type="FunFam" id="1.10.10.10:FF:000001">
    <property type="entry name" value="LysR family transcriptional regulator"/>
    <property type="match status" value="1"/>
</dbReference>
<dbReference type="GO" id="GO:0032993">
    <property type="term" value="C:protein-DNA complex"/>
    <property type="evidence" value="ECO:0007669"/>
    <property type="project" value="TreeGrafter"/>
</dbReference>
<keyword evidence="3" id="KW-0238">DNA-binding</keyword>
<dbReference type="PROSITE" id="PS50931">
    <property type="entry name" value="HTH_LYSR"/>
    <property type="match status" value="1"/>
</dbReference>